<evidence type="ECO:0000256" key="4">
    <source>
        <dbReference type="ARBA" id="ARBA00022692"/>
    </source>
</evidence>
<dbReference type="InterPro" id="IPR009262">
    <property type="entry name" value="SLC35_F1/F2/F6"/>
</dbReference>
<dbReference type="InterPro" id="IPR052221">
    <property type="entry name" value="SLC35F_Transporter"/>
</dbReference>
<evidence type="ECO:0000256" key="6">
    <source>
        <dbReference type="ARBA" id="ARBA00023136"/>
    </source>
</evidence>
<dbReference type="PANTHER" id="PTHR14233">
    <property type="entry name" value="DUF914-RELATED"/>
    <property type="match status" value="1"/>
</dbReference>
<organism evidence="9 10">
    <name type="scientific">Fusarium poae</name>
    <dbReference type="NCBI Taxonomy" id="36050"/>
    <lineage>
        <taxon>Eukaryota</taxon>
        <taxon>Fungi</taxon>
        <taxon>Dikarya</taxon>
        <taxon>Ascomycota</taxon>
        <taxon>Pezizomycotina</taxon>
        <taxon>Sordariomycetes</taxon>
        <taxon>Hypocreomycetidae</taxon>
        <taxon>Hypocreales</taxon>
        <taxon>Nectriaceae</taxon>
        <taxon>Fusarium</taxon>
    </lineage>
</organism>
<dbReference type="EMBL" id="LYXU01000001">
    <property type="protein sequence ID" value="OBS26312.1"/>
    <property type="molecule type" value="Genomic_DNA"/>
</dbReference>
<evidence type="ECO:0000313" key="9">
    <source>
        <dbReference type="EMBL" id="OBS26312.1"/>
    </source>
</evidence>
<comment type="similarity">
    <text evidence="2">Belongs to the SLC35F solute transporter family.</text>
</comment>
<dbReference type="GO" id="GO:0022857">
    <property type="term" value="F:transmembrane transporter activity"/>
    <property type="evidence" value="ECO:0007669"/>
    <property type="project" value="InterPro"/>
</dbReference>
<feature type="transmembrane region" description="Helical" evidence="8">
    <location>
        <begin position="257"/>
        <end position="277"/>
    </location>
</feature>
<keyword evidence="3" id="KW-0813">Transport</keyword>
<keyword evidence="5 8" id="KW-1133">Transmembrane helix</keyword>
<feature type="transmembrane region" description="Helical" evidence="8">
    <location>
        <begin position="162"/>
        <end position="187"/>
    </location>
</feature>
<evidence type="ECO:0000256" key="3">
    <source>
        <dbReference type="ARBA" id="ARBA00022448"/>
    </source>
</evidence>
<keyword evidence="4 8" id="KW-0812">Transmembrane</keyword>
<keyword evidence="10" id="KW-1185">Reference proteome</keyword>
<feature type="transmembrane region" description="Helical" evidence="8">
    <location>
        <begin position="199"/>
        <end position="219"/>
    </location>
</feature>
<dbReference type="Proteomes" id="UP000091967">
    <property type="component" value="Unassembled WGS sequence"/>
</dbReference>
<name>A0A1B8B0T3_FUSPO</name>
<dbReference type="AlphaFoldDB" id="A0A1B8B0T3"/>
<dbReference type="InterPro" id="IPR037185">
    <property type="entry name" value="EmrE-like"/>
</dbReference>
<evidence type="ECO:0000256" key="8">
    <source>
        <dbReference type="SAM" id="Phobius"/>
    </source>
</evidence>
<comment type="subcellular location">
    <subcellularLocation>
        <location evidence="1">Membrane</location>
        <topology evidence="1">Multi-pass membrane protein</topology>
    </subcellularLocation>
</comment>
<evidence type="ECO:0000256" key="7">
    <source>
        <dbReference type="SAM" id="MobiDB-lite"/>
    </source>
</evidence>
<feature type="transmembrane region" description="Helical" evidence="8">
    <location>
        <begin position="412"/>
        <end position="432"/>
    </location>
</feature>
<evidence type="ECO:0000313" key="10">
    <source>
        <dbReference type="Proteomes" id="UP000091967"/>
    </source>
</evidence>
<keyword evidence="6 8" id="KW-0472">Membrane</keyword>
<comment type="caution">
    <text evidence="9">The sequence shown here is derived from an EMBL/GenBank/DDBJ whole genome shotgun (WGS) entry which is preliminary data.</text>
</comment>
<proteinExistence type="inferred from homology"/>
<dbReference type="Pfam" id="PF06027">
    <property type="entry name" value="SLC35F"/>
    <property type="match status" value="1"/>
</dbReference>
<feature type="compositionally biased region" description="Polar residues" evidence="7">
    <location>
        <begin position="55"/>
        <end position="66"/>
    </location>
</feature>
<protein>
    <recommendedName>
        <fullName evidence="11">EamA domain-containing protein</fullName>
    </recommendedName>
</protein>
<evidence type="ECO:0000256" key="1">
    <source>
        <dbReference type="ARBA" id="ARBA00004141"/>
    </source>
</evidence>
<dbReference type="PANTHER" id="PTHR14233:SF4">
    <property type="entry name" value="SOLUTE CARRIER FAMILY 35 MEMBER F2"/>
    <property type="match status" value="1"/>
</dbReference>
<dbReference type="SUPFAM" id="SSF103481">
    <property type="entry name" value="Multidrug resistance efflux transporter EmrE"/>
    <property type="match status" value="1"/>
</dbReference>
<gene>
    <name evidence="9" type="ORF">FPOA_00253</name>
</gene>
<reference evidence="9 10" key="1">
    <citation type="submission" date="2016-06" db="EMBL/GenBank/DDBJ databases">
        <title>Living apart together: crosstalk between the core and supernumerary genomes in a fungal plant pathogen.</title>
        <authorList>
            <person name="Vanheule A."/>
            <person name="Audenaert K."/>
            <person name="Warris S."/>
            <person name="Van De Geest H."/>
            <person name="Schijlen E."/>
            <person name="Hofte M."/>
            <person name="De Saeger S."/>
            <person name="Haesaert G."/>
            <person name="Waalwijk C."/>
            <person name="Van Der Lee T."/>
        </authorList>
    </citation>
    <scope>NUCLEOTIDE SEQUENCE [LARGE SCALE GENOMIC DNA]</scope>
    <source>
        <strain evidence="9 10">2516</strain>
    </source>
</reference>
<dbReference type="OMA" id="IQVFHYS"/>
<evidence type="ECO:0000256" key="2">
    <source>
        <dbReference type="ARBA" id="ARBA00007863"/>
    </source>
</evidence>
<evidence type="ECO:0008006" key="11">
    <source>
        <dbReference type="Google" id="ProtNLM"/>
    </source>
</evidence>
<feature type="transmembrane region" description="Helical" evidence="8">
    <location>
        <begin position="438"/>
        <end position="456"/>
    </location>
</feature>
<sequence>MADTGTRRTPVATNWAKNFNMENVSNRLNINSEKDSQHLLRRNIRALPERELLSPSTMTSASTQLPLMSRRDSETNSTTRKNVWIARTFATGLRDNSLRYPRINMSAQQPIAVGDSKGPTADAVQTSSASATTNQDVAVSQGIHTLEVKSVHWYSYLTTVDFWVVLALGQVLALCITATNTFTSFLAEAGTNIPAFQTVFNYILMFLIYTPVFLYKDGISGWWKIAVKDGWKYLIMAFLDVEGNYFTVLAYRYTNVLSAQLINFWAIVCVVVISFFLLKVRYRVFQIIGILVCCGGMGILIGSDHITGSNGGNGLDMVKGDLFALLGATLYGTTNVFEEWLVSRAHLYHVLSFLGLFGMCINGVQAAIFDRESFDNATWNGKVIGWIVGYTLCLNLFYILVPIMLRMGSAAFLNISLLTANFWGVIIGIRVFGYTIHFLYPIAFVLIIIGQLVYFVTGSMLSDSKKPWLGDNQEDGVLGFGTAKLKALNAARKAQMESETGNNES</sequence>
<evidence type="ECO:0000256" key="5">
    <source>
        <dbReference type="ARBA" id="ARBA00022989"/>
    </source>
</evidence>
<feature type="transmembrane region" description="Helical" evidence="8">
    <location>
        <begin position="383"/>
        <end position="405"/>
    </location>
</feature>
<feature type="transmembrane region" description="Helical" evidence="8">
    <location>
        <begin position="348"/>
        <end position="368"/>
    </location>
</feature>
<accession>A0A1B8B0T3</accession>
<dbReference type="STRING" id="36050.A0A1B8B0T3"/>
<feature type="region of interest" description="Disordered" evidence="7">
    <location>
        <begin position="55"/>
        <end position="77"/>
    </location>
</feature>
<dbReference type="GO" id="GO:0016020">
    <property type="term" value="C:membrane"/>
    <property type="evidence" value="ECO:0007669"/>
    <property type="project" value="UniProtKB-SubCell"/>
</dbReference>
<feature type="transmembrane region" description="Helical" evidence="8">
    <location>
        <begin position="284"/>
        <end position="302"/>
    </location>
</feature>
<feature type="transmembrane region" description="Helical" evidence="8">
    <location>
        <begin position="322"/>
        <end position="341"/>
    </location>
</feature>